<evidence type="ECO:0000259" key="1">
    <source>
        <dbReference type="Pfam" id="PF01548"/>
    </source>
</evidence>
<evidence type="ECO:0000313" key="4">
    <source>
        <dbReference type="Proteomes" id="UP001317629"/>
    </source>
</evidence>
<evidence type="ECO:0000259" key="2">
    <source>
        <dbReference type="Pfam" id="PF02371"/>
    </source>
</evidence>
<dbReference type="NCBIfam" id="NF033542">
    <property type="entry name" value="transpos_IS110"/>
    <property type="match status" value="1"/>
</dbReference>
<dbReference type="InterPro" id="IPR003346">
    <property type="entry name" value="Transposase_20"/>
</dbReference>
<protein>
    <submittedName>
        <fullName evidence="3">IS110 family transposase</fullName>
    </submittedName>
</protein>
<keyword evidence="4" id="KW-1185">Reference proteome</keyword>
<dbReference type="Pfam" id="PF02371">
    <property type="entry name" value="Transposase_20"/>
    <property type="match status" value="1"/>
</dbReference>
<proteinExistence type="predicted"/>
<dbReference type="Proteomes" id="UP001317629">
    <property type="component" value="Chromosome"/>
</dbReference>
<dbReference type="InterPro" id="IPR002525">
    <property type="entry name" value="Transp_IS110-like_N"/>
</dbReference>
<evidence type="ECO:0000313" key="3">
    <source>
        <dbReference type="EMBL" id="BDV33699.1"/>
    </source>
</evidence>
<dbReference type="InterPro" id="IPR047650">
    <property type="entry name" value="Transpos_IS110"/>
</dbReference>
<sequence length="386" mass="42855">MDETTICVIDMKGKFVLETKVETDSDAIVTALGRLRRVGHEAGSLSPWLQVELQQRGLPAVCLEGYHARAALSAMRNETDRTDAQGVAHILRTGWFKQVHVKSEGSYRLRLLLTHRRNLKRKFLDIENAIRHSIRTFGLKLGAVSRGQFEARVRELTARDALIAGIAHCMLRARAALWEEYLRLHKLVVNAVSRNDVCRRFLGIPGIGPISALAFKTSIDDPQRFGHSKTVGAYLGLTARRWQSGTSIDVSGRISNAGDGEVRHPLYEAANIMLTRFKGFSSLKARGLKIAKKRGHKRACVAVARKLSVIMHAMWRNGSTFQFKAPAAREKQQTKRAPKLLAGPVGIQVEAPTRRSEGIRVSGATVLMQTKGSTISCLWRVLATPR</sequence>
<reference evidence="3 4" key="1">
    <citation type="journal article" date="2023" name="Int. J. Syst. Evol. Microbiol.">
        <title>Methylocystis iwaonis sp. nov., a type II methane-oxidizing bacterium from surface soil of a rice paddy field in Japan, and emended description of the genus Methylocystis (ex Whittenbury et al. 1970) Bowman et al. 1993.</title>
        <authorList>
            <person name="Kaise H."/>
            <person name="Sawadogo J.B."/>
            <person name="Alam M.S."/>
            <person name="Ueno C."/>
            <person name="Dianou D."/>
            <person name="Shinjo R."/>
            <person name="Asakawa S."/>
        </authorList>
    </citation>
    <scope>NUCLEOTIDE SEQUENCE [LARGE SCALE GENOMIC DNA]</scope>
    <source>
        <strain evidence="3 4">SS37A-Re</strain>
    </source>
</reference>
<dbReference type="EMBL" id="AP027142">
    <property type="protein sequence ID" value="BDV33699.1"/>
    <property type="molecule type" value="Genomic_DNA"/>
</dbReference>
<dbReference type="PANTHER" id="PTHR33055">
    <property type="entry name" value="TRANSPOSASE FOR INSERTION SEQUENCE ELEMENT IS1111A"/>
    <property type="match status" value="1"/>
</dbReference>
<gene>
    <name evidence="3" type="ORF">SS37A_12280</name>
</gene>
<feature type="domain" description="Transposase IS116/IS110/IS902 C-terminal" evidence="2">
    <location>
        <begin position="198"/>
        <end position="278"/>
    </location>
</feature>
<dbReference type="PANTHER" id="PTHR33055:SF3">
    <property type="entry name" value="PUTATIVE TRANSPOSASE FOR IS117-RELATED"/>
    <property type="match status" value="1"/>
</dbReference>
<dbReference type="Pfam" id="PF01548">
    <property type="entry name" value="DEDD_Tnp_IS110"/>
    <property type="match status" value="1"/>
</dbReference>
<feature type="domain" description="Transposase IS110-like N-terminal" evidence="1">
    <location>
        <begin position="3"/>
        <end position="132"/>
    </location>
</feature>
<name>A0ABM8E6V8_9HYPH</name>
<organism evidence="3 4">
    <name type="scientific">Methylocystis iwaonis</name>
    <dbReference type="NCBI Taxonomy" id="2885079"/>
    <lineage>
        <taxon>Bacteria</taxon>
        <taxon>Pseudomonadati</taxon>
        <taxon>Pseudomonadota</taxon>
        <taxon>Alphaproteobacteria</taxon>
        <taxon>Hyphomicrobiales</taxon>
        <taxon>Methylocystaceae</taxon>
        <taxon>Methylocystis</taxon>
    </lineage>
</organism>
<accession>A0ABM8E6V8</accession>